<feature type="transmembrane region" description="Helical" evidence="6">
    <location>
        <begin position="71"/>
        <end position="88"/>
    </location>
</feature>
<evidence type="ECO:0000256" key="6">
    <source>
        <dbReference type="SAM" id="Phobius"/>
    </source>
</evidence>
<feature type="transmembrane region" description="Helical" evidence="6">
    <location>
        <begin position="40"/>
        <end position="59"/>
    </location>
</feature>
<proteinExistence type="inferred from homology"/>
<evidence type="ECO:0000313" key="9">
    <source>
        <dbReference type="Proteomes" id="UP000574761"/>
    </source>
</evidence>
<reference evidence="8 9" key="1">
    <citation type="submission" date="2020-08" db="EMBL/GenBank/DDBJ databases">
        <title>Genomic Encyclopedia of Type Strains, Phase IV (KMG-IV): sequencing the most valuable type-strain genomes for metagenomic binning, comparative biology and taxonomic classification.</title>
        <authorList>
            <person name="Goeker M."/>
        </authorList>
    </citation>
    <scope>NUCLEOTIDE SEQUENCE [LARGE SCALE GENOMIC DNA]</scope>
    <source>
        <strain evidence="8 9">DSM 100211</strain>
    </source>
</reference>
<dbReference type="SUPFAM" id="SSF103481">
    <property type="entry name" value="Multidrug resistance efflux transporter EmrE"/>
    <property type="match status" value="2"/>
</dbReference>
<dbReference type="InterPro" id="IPR037185">
    <property type="entry name" value="EmrE-like"/>
</dbReference>
<feature type="domain" description="EamA" evidence="7">
    <location>
        <begin position="152"/>
        <end position="279"/>
    </location>
</feature>
<accession>A0A7W6D7T0</accession>
<dbReference type="EMBL" id="JACIEE010000003">
    <property type="protein sequence ID" value="MBB3976196.1"/>
    <property type="molecule type" value="Genomic_DNA"/>
</dbReference>
<comment type="similarity">
    <text evidence="2">Belongs to the drug/metabolite transporter (DMT) superfamily. 10 TMS drug/metabolite exporter (DME) (TC 2.A.7.3) family.</text>
</comment>
<dbReference type="InterPro" id="IPR000620">
    <property type="entry name" value="EamA_dom"/>
</dbReference>
<feature type="transmembrane region" description="Helical" evidence="6">
    <location>
        <begin position="94"/>
        <end position="113"/>
    </location>
</feature>
<evidence type="ECO:0000256" key="1">
    <source>
        <dbReference type="ARBA" id="ARBA00004141"/>
    </source>
</evidence>
<dbReference type="PANTHER" id="PTHR22911">
    <property type="entry name" value="ACYL-MALONYL CONDENSING ENZYME-RELATED"/>
    <property type="match status" value="1"/>
</dbReference>
<feature type="transmembrane region" description="Helical" evidence="6">
    <location>
        <begin position="238"/>
        <end position="257"/>
    </location>
</feature>
<protein>
    <submittedName>
        <fullName evidence="8">Drug/metabolite transporter (DMT)-like permease</fullName>
    </submittedName>
</protein>
<evidence type="ECO:0000256" key="3">
    <source>
        <dbReference type="ARBA" id="ARBA00022692"/>
    </source>
</evidence>
<feature type="transmembrane region" description="Helical" evidence="6">
    <location>
        <begin position="152"/>
        <end position="170"/>
    </location>
</feature>
<dbReference type="Pfam" id="PF00892">
    <property type="entry name" value="EamA"/>
    <property type="match status" value="2"/>
</dbReference>
<comment type="subcellular location">
    <subcellularLocation>
        <location evidence="1">Membrane</location>
        <topology evidence="1">Multi-pass membrane protein</topology>
    </subcellularLocation>
</comment>
<keyword evidence="3 6" id="KW-0812">Transmembrane</keyword>
<feature type="transmembrane region" description="Helical" evidence="6">
    <location>
        <begin position="125"/>
        <end position="146"/>
    </location>
</feature>
<sequence>MQTRTLIGILLTSFSFFLFSLQDASVKWLVAALPVCQVLFIRSLTIVAICAAIGRGPALRRASCSPILRPMLLRTLLLLAAWLSYYTAARDLGLAQLTTLYYAAPIVVTVLAMPVLGETVPPSRWIAVLTGFVGVLIACDVFGQGFSLSLPVYLALQAAFFWGIATILLRKTALEESTLVQMLISSTFLMLFTGIALPFLWTPLGLAELALIVGTGVLAGAGQFALFEGMRRAEVSLLAPFEYSSLIWGFLLGFLIWHEVPSANVFVGAVLIIGAGVLVIGAERFGRRAVQS</sequence>
<dbReference type="GO" id="GO:0016020">
    <property type="term" value="C:membrane"/>
    <property type="evidence" value="ECO:0007669"/>
    <property type="project" value="UniProtKB-SubCell"/>
</dbReference>
<feature type="transmembrane region" description="Helical" evidence="6">
    <location>
        <begin position="263"/>
        <end position="282"/>
    </location>
</feature>
<evidence type="ECO:0000259" key="7">
    <source>
        <dbReference type="Pfam" id="PF00892"/>
    </source>
</evidence>
<feature type="transmembrane region" description="Helical" evidence="6">
    <location>
        <begin position="207"/>
        <end position="226"/>
    </location>
</feature>
<dbReference type="PANTHER" id="PTHR22911:SF6">
    <property type="entry name" value="SOLUTE CARRIER FAMILY 35 MEMBER G1"/>
    <property type="match status" value="1"/>
</dbReference>
<evidence type="ECO:0000256" key="5">
    <source>
        <dbReference type="ARBA" id="ARBA00023136"/>
    </source>
</evidence>
<evidence type="ECO:0000256" key="2">
    <source>
        <dbReference type="ARBA" id="ARBA00009853"/>
    </source>
</evidence>
<gene>
    <name evidence="8" type="ORF">GGQ64_001385</name>
</gene>
<keyword evidence="5 6" id="KW-0472">Membrane</keyword>
<comment type="caution">
    <text evidence="8">The sequence shown here is derived from an EMBL/GenBank/DDBJ whole genome shotgun (WGS) entry which is preliminary data.</text>
</comment>
<evidence type="ECO:0000256" key="4">
    <source>
        <dbReference type="ARBA" id="ARBA00022989"/>
    </source>
</evidence>
<dbReference type="RefSeq" id="WP_343059435.1">
    <property type="nucleotide sequence ID" value="NZ_JACIEE010000003.1"/>
</dbReference>
<evidence type="ECO:0000313" key="8">
    <source>
        <dbReference type="EMBL" id="MBB3976196.1"/>
    </source>
</evidence>
<feature type="transmembrane region" description="Helical" evidence="6">
    <location>
        <begin position="182"/>
        <end position="201"/>
    </location>
</feature>
<dbReference type="AlphaFoldDB" id="A0A7W6D7T0"/>
<feature type="domain" description="EamA" evidence="7">
    <location>
        <begin position="7"/>
        <end position="137"/>
    </location>
</feature>
<dbReference type="Proteomes" id="UP000574761">
    <property type="component" value="Unassembled WGS sequence"/>
</dbReference>
<organism evidence="8 9">
    <name type="scientific">Mycoplana azooxidifex</name>
    <dbReference type="NCBI Taxonomy" id="1636188"/>
    <lineage>
        <taxon>Bacteria</taxon>
        <taxon>Pseudomonadati</taxon>
        <taxon>Pseudomonadota</taxon>
        <taxon>Alphaproteobacteria</taxon>
        <taxon>Hyphomicrobiales</taxon>
        <taxon>Rhizobiaceae</taxon>
        <taxon>Mycoplana</taxon>
    </lineage>
</organism>
<keyword evidence="4 6" id="KW-1133">Transmembrane helix</keyword>
<keyword evidence="9" id="KW-1185">Reference proteome</keyword>
<name>A0A7W6D7T0_9HYPH</name>